<dbReference type="InterPro" id="IPR006195">
    <property type="entry name" value="aa-tRNA-synth_II"/>
</dbReference>
<sequence length="321" mass="35956">MRRDTPNWRPSASIEALQARAELYGCVRAFFSARGVLEVDTPILSRHATVDRHIDSIATTDGRWLQTSPEFAMKRLLAAGSGPIWQIAKVFRAGEQGRYHNPEFSMLEWYRPGFDHHALMDELADLLAHCGIADTCERCSYREAFERHAGFDPLRADAAMLRARLRERGVDEPSGLSDAEIADEDFWLDLWMSCVVGPALGADRPLFIYEFPASQAALARVRAGEPPVAERFELFWRGVELANGFHELTDADEQRRRFIGDQAWRAARGRVVPPFDAHLIDALRAGLPACSGVALGLDRLLMLKLGASRLDQVLTFPVDRA</sequence>
<evidence type="ECO:0000313" key="6">
    <source>
        <dbReference type="Proteomes" id="UP001465331"/>
    </source>
</evidence>
<dbReference type="PANTHER" id="PTHR42918">
    <property type="entry name" value="LYSYL-TRNA SYNTHETASE"/>
    <property type="match status" value="1"/>
</dbReference>
<protein>
    <submittedName>
        <fullName evidence="5">EF-P lysine aminoacylase EpmA</fullName>
    </submittedName>
</protein>
<proteinExistence type="predicted"/>
<dbReference type="InterPro" id="IPR045864">
    <property type="entry name" value="aa-tRNA-synth_II/BPL/LPL"/>
</dbReference>
<evidence type="ECO:0000256" key="1">
    <source>
        <dbReference type="ARBA" id="ARBA00022598"/>
    </source>
</evidence>
<accession>A0ABV2AC75</accession>
<dbReference type="Proteomes" id="UP001465331">
    <property type="component" value="Unassembled WGS sequence"/>
</dbReference>
<dbReference type="InterPro" id="IPR004364">
    <property type="entry name" value="Aa-tRNA-synt_II"/>
</dbReference>
<dbReference type="RefSeq" id="WP_352889438.1">
    <property type="nucleotide sequence ID" value="NZ_JBEPIJ010000010.1"/>
</dbReference>
<evidence type="ECO:0000259" key="4">
    <source>
        <dbReference type="PROSITE" id="PS50862"/>
    </source>
</evidence>
<dbReference type="SUPFAM" id="SSF55681">
    <property type="entry name" value="Class II aaRS and biotin synthetases"/>
    <property type="match status" value="1"/>
</dbReference>
<gene>
    <name evidence="5" type="primary">epmA</name>
    <name evidence="5" type="ORF">ABSH63_09910</name>
</gene>
<evidence type="ECO:0000256" key="2">
    <source>
        <dbReference type="ARBA" id="ARBA00022741"/>
    </source>
</evidence>
<evidence type="ECO:0000313" key="5">
    <source>
        <dbReference type="EMBL" id="MES0874315.1"/>
    </source>
</evidence>
<dbReference type="NCBIfam" id="TIGR00462">
    <property type="entry name" value="genX"/>
    <property type="match status" value="1"/>
</dbReference>
<dbReference type="NCBIfam" id="NF006828">
    <property type="entry name" value="PRK09350.1"/>
    <property type="match status" value="1"/>
</dbReference>
<dbReference type="PANTHER" id="PTHR42918:SF6">
    <property type="entry name" value="ELONGATION FACTOR P--(R)-BETA-LYSINE LIGASE"/>
    <property type="match status" value="1"/>
</dbReference>
<comment type="caution">
    <text evidence="5">The sequence shown here is derived from an EMBL/GenBank/DDBJ whole genome shotgun (WGS) entry which is preliminary data.</text>
</comment>
<organism evidence="5 6">
    <name type="scientific">Sinimarinibacterium thermocellulolyticum</name>
    <dbReference type="NCBI Taxonomy" id="3170016"/>
    <lineage>
        <taxon>Bacteria</taxon>
        <taxon>Pseudomonadati</taxon>
        <taxon>Pseudomonadota</taxon>
        <taxon>Gammaproteobacteria</taxon>
        <taxon>Nevskiales</taxon>
        <taxon>Nevskiaceae</taxon>
        <taxon>Sinimarinibacterium</taxon>
    </lineage>
</organism>
<keyword evidence="2" id="KW-0547">Nucleotide-binding</keyword>
<keyword evidence="3" id="KW-0067">ATP-binding</keyword>
<dbReference type="Pfam" id="PF00152">
    <property type="entry name" value="tRNA-synt_2"/>
    <property type="match status" value="1"/>
</dbReference>
<name>A0ABV2AC75_9GAMM</name>
<keyword evidence="6" id="KW-1185">Reference proteome</keyword>
<dbReference type="PRINTS" id="PR00982">
    <property type="entry name" value="TRNASYNTHLYS"/>
</dbReference>
<dbReference type="InterPro" id="IPR018149">
    <property type="entry name" value="Lys-tRNA-synth_II_C"/>
</dbReference>
<feature type="domain" description="Aminoacyl-transfer RNA synthetases class-II family profile" evidence="4">
    <location>
        <begin position="27"/>
        <end position="317"/>
    </location>
</feature>
<dbReference type="Gene3D" id="3.30.930.10">
    <property type="entry name" value="Bira Bifunctional Protein, Domain 2"/>
    <property type="match status" value="1"/>
</dbReference>
<reference evidence="5 6" key="1">
    <citation type="submission" date="2024-06" db="EMBL/GenBank/DDBJ databases">
        <authorList>
            <person name="Li Z."/>
            <person name="Jiang Y."/>
        </authorList>
    </citation>
    <scope>NUCLEOTIDE SEQUENCE [LARGE SCALE GENOMIC DNA]</scope>
    <source>
        <strain evidence="5 6">HSW-8</strain>
    </source>
</reference>
<evidence type="ECO:0000256" key="3">
    <source>
        <dbReference type="ARBA" id="ARBA00022840"/>
    </source>
</evidence>
<dbReference type="EMBL" id="JBEPIJ010000010">
    <property type="protein sequence ID" value="MES0874315.1"/>
    <property type="molecule type" value="Genomic_DNA"/>
</dbReference>
<dbReference type="InterPro" id="IPR004525">
    <property type="entry name" value="EpmA"/>
</dbReference>
<keyword evidence="1" id="KW-0436">Ligase</keyword>
<dbReference type="PROSITE" id="PS50862">
    <property type="entry name" value="AA_TRNA_LIGASE_II"/>
    <property type="match status" value="1"/>
</dbReference>